<name>Q9W900_9PHYC</name>
<dbReference type="Pfam" id="PF03013">
    <property type="entry name" value="Pyr_excise"/>
    <property type="match status" value="1"/>
</dbReference>
<dbReference type="EMBL" id="AF128167">
    <property type="protein sequence ID" value="AAD33390.1"/>
    <property type="molecule type" value="Genomic_DNA"/>
</dbReference>
<dbReference type="SUPFAM" id="SSF47077">
    <property type="entry name" value="T4 endonuclease V"/>
    <property type="match status" value="1"/>
</dbReference>
<dbReference type="EMBL" id="AF128168">
    <property type="protein sequence ID" value="AAD33391.1"/>
    <property type="molecule type" value="Genomic_DNA"/>
</dbReference>
<organism evidence="2">
    <name type="scientific">Chlorella virus</name>
    <dbReference type="NCBI Taxonomy" id="10507"/>
    <lineage>
        <taxon>Viruses</taxon>
        <taxon>Varidnaviria</taxon>
        <taxon>Bamfordvirae</taxon>
        <taxon>Nucleocytoviricota</taxon>
        <taxon>Megaviricetes</taxon>
        <taxon>Algavirales</taxon>
        <taxon>Phycodnaviridae</taxon>
        <taxon>Chlorovirus</taxon>
    </lineage>
</organism>
<dbReference type="InterPro" id="IPR024796">
    <property type="entry name" value="T4_endonuc_V"/>
</dbReference>
<reference evidence="2" key="2">
    <citation type="journal article" date="2000" name="J. Mol. Evol.">
        <title>Intron conservation in a UV-specific DNA repair gene encoded by chlorella viruses.</title>
        <authorList>
            <person name="Sun L."/>
            <person name="Li Y."/>
            <person name="McCullough A.K."/>
            <person name="Wood T.G."/>
            <person name="Lloyd R.S."/>
            <person name="Adams B."/>
            <person name="Gurnon J.R."/>
            <person name="Van Etten J.L."/>
        </authorList>
    </citation>
    <scope>NUCLEOTIDE SEQUENCE</scope>
</reference>
<reference evidence="2" key="1">
    <citation type="submission" date="1999-02" db="EMBL/GenBank/DDBJ databases">
        <authorList>
            <person name="Sun L.S."/>
            <person name="McCullough A.K."/>
            <person name="Lloyd S.R."/>
            <person name="Adams B."/>
            <person name="Gurnon J."/>
            <person name="Li Y."/>
            <person name="Van Etten J.L."/>
        </authorList>
    </citation>
    <scope>NUCLEOTIDE SEQUENCE</scope>
</reference>
<evidence type="ECO:0000313" key="2">
    <source>
        <dbReference type="EMBL" id="AAD33391.1"/>
    </source>
</evidence>
<dbReference type="PIRSF" id="PIRSF001000">
    <property type="entry name" value="PDG_ENDV"/>
    <property type="match status" value="1"/>
</dbReference>
<proteinExistence type="predicted"/>
<dbReference type="Gene3D" id="1.10.440.10">
    <property type="entry name" value="T4 endonuclease V"/>
    <property type="match status" value="1"/>
</dbReference>
<protein>
    <submittedName>
        <fullName evidence="2">Pyrimidine dimer-specific glycosylase</fullName>
    </submittedName>
</protein>
<dbReference type="EMBL" id="AF128145">
    <property type="protein sequence ID" value="AAD33368.1"/>
    <property type="molecule type" value="Genomic_DNA"/>
</dbReference>
<accession>Q9W900</accession>
<sequence>MTRVNLVPVQELADQHLMAEFRELKMIPKALARSLRTQSSEKILKKIPSKFTLNTGHVLFFYDKGKYLQQRYDEIVVELVDRGYKINVDAKLDPDNVMVGEFYNDYTPTEDAFNIIRTRIAEKIAMKPNWYRFTKTSNN</sequence>
<evidence type="ECO:0000256" key="1">
    <source>
        <dbReference type="PIRSR" id="PIRSR001000-1"/>
    </source>
</evidence>
<feature type="active site" description="Proton acceptor" evidence="1">
    <location>
        <position position="23"/>
    </location>
</feature>
<dbReference type="InterPro" id="IPR004260">
    <property type="entry name" value="Pyr-dimer_DNA_glycosylase"/>
</dbReference>
<dbReference type="EMBL" id="AF128133">
    <property type="protein sequence ID" value="AAD33356.1"/>
    <property type="molecule type" value="Genomic_DNA"/>
</dbReference>